<evidence type="ECO:0000256" key="5">
    <source>
        <dbReference type="ARBA" id="ARBA00023136"/>
    </source>
</evidence>
<evidence type="ECO:0000256" key="3">
    <source>
        <dbReference type="ARBA" id="ARBA00022692"/>
    </source>
</evidence>
<feature type="transmembrane region" description="Helical" evidence="6">
    <location>
        <begin position="262"/>
        <end position="282"/>
    </location>
</feature>
<reference evidence="9" key="3">
    <citation type="journal article" date="2019" name="Microbiol. Resour. Announc.">
        <title>Draft Genome Sequences of Type Strains of Gordonibacter faecihominis, Paraeggerthella hongkongensis, Parvibacter caecicola,Slackia equolifaciens, Slackia faecicanis, and Slackia isoflavoniconvertens.</title>
        <authorList>
            <person name="Danylec N."/>
            <person name="Stoll D.A."/>
            <person name="Dotsch A."/>
            <person name="Huch M."/>
        </authorList>
    </citation>
    <scope>NUCLEOTIDE SEQUENCE</scope>
    <source>
        <strain evidence="9">DSM 16107</strain>
    </source>
</reference>
<evidence type="ECO:0000256" key="2">
    <source>
        <dbReference type="ARBA" id="ARBA00022475"/>
    </source>
</evidence>
<organism evidence="9 11">
    <name type="scientific">Eggerthella sinensis</name>
    <dbReference type="NCBI Taxonomy" id="242230"/>
    <lineage>
        <taxon>Bacteria</taxon>
        <taxon>Bacillati</taxon>
        <taxon>Actinomycetota</taxon>
        <taxon>Coriobacteriia</taxon>
        <taxon>Eggerthellales</taxon>
        <taxon>Eggerthellaceae</taxon>
        <taxon>Eggerthella</taxon>
    </lineage>
</organism>
<accession>A0A3N0IU02</accession>
<evidence type="ECO:0000313" key="11">
    <source>
        <dbReference type="Proteomes" id="UP000270112"/>
    </source>
</evidence>
<feature type="domain" description="Type II secretion system protein GspF" evidence="7">
    <location>
        <begin position="153"/>
        <end position="278"/>
    </location>
</feature>
<protein>
    <submittedName>
        <fullName evidence="9">Type II secretion system protein</fullName>
    </submittedName>
</protein>
<dbReference type="EMBL" id="PPTT01000019">
    <property type="protein sequence ID" value="RDB68014.1"/>
    <property type="molecule type" value="Genomic_DNA"/>
</dbReference>
<dbReference type="RefSeq" id="WP_114546848.1">
    <property type="nucleotide sequence ID" value="NZ_PPTT01000019.1"/>
</dbReference>
<comment type="caution">
    <text evidence="9">The sequence shown here is derived from an EMBL/GenBank/DDBJ whole genome shotgun (WGS) entry which is preliminary data.</text>
</comment>
<proteinExistence type="predicted"/>
<dbReference type="AlphaFoldDB" id="A0A3N0IU02"/>
<evidence type="ECO:0000313" key="10">
    <source>
        <dbReference type="Proteomes" id="UP000253817"/>
    </source>
</evidence>
<feature type="transmembrane region" description="Helical" evidence="6">
    <location>
        <begin position="119"/>
        <end position="138"/>
    </location>
</feature>
<evidence type="ECO:0000256" key="1">
    <source>
        <dbReference type="ARBA" id="ARBA00004651"/>
    </source>
</evidence>
<dbReference type="GO" id="GO:0005886">
    <property type="term" value="C:plasma membrane"/>
    <property type="evidence" value="ECO:0007669"/>
    <property type="project" value="UniProtKB-SubCell"/>
</dbReference>
<feature type="transmembrane region" description="Helical" evidence="6">
    <location>
        <begin position="294"/>
        <end position="313"/>
    </location>
</feature>
<reference evidence="8 10" key="1">
    <citation type="journal article" date="2018" name="Elife">
        <title>Discovery and characterization of a prevalent human gut bacterial enzyme sufficient for the inactivation of a family of plant toxins.</title>
        <authorList>
            <person name="Koppel N."/>
            <person name="Bisanz J.E."/>
            <person name="Pandelia M.E."/>
            <person name="Turnbaugh P.J."/>
            <person name="Balskus E.P."/>
        </authorList>
    </citation>
    <scope>NUCLEOTIDE SEQUENCE [LARGE SCALE GENOMIC DNA]</scope>
    <source>
        <strain evidence="8 10">DSM 16107</strain>
    </source>
</reference>
<dbReference type="InterPro" id="IPR042094">
    <property type="entry name" value="T2SS_GspF_sf"/>
</dbReference>
<dbReference type="EMBL" id="QICC01000079">
    <property type="protein sequence ID" value="RNM40481.1"/>
    <property type="molecule type" value="Genomic_DNA"/>
</dbReference>
<evidence type="ECO:0000313" key="9">
    <source>
        <dbReference type="EMBL" id="RNM40481.1"/>
    </source>
</evidence>
<dbReference type="PANTHER" id="PTHR35007">
    <property type="entry name" value="INTEGRAL MEMBRANE PROTEIN-RELATED"/>
    <property type="match status" value="1"/>
</dbReference>
<keyword evidence="4 6" id="KW-1133">Transmembrane helix</keyword>
<sequence>MEAYVMAGGVGVMAAFGCGAAACASWRGRARRGSASAVRGDGVHAGRLAWLLRNGVRWTRPVARLLLGNRGVERLVREAVQVAADRAWTTTEESLASVCVVALAGAVLGAGAVAGSLVAGLAVAACICVCAAVWLRTVQDKRREAMREAVPDALRSMGACFQSGLSLLQTFQQVASEVQEPLGALFARAAHRLETGESAEQALEVLRGGSTVPELAFVAVALDVQHQAGGSMKQVLDAALDTVENEIELRRSLRVQTAQAKLSARVVSVLPFVLIAVFSLVSEGFLAPFFASPLGLALLALALGMQAAGIAVVRRMLAVEVV</sequence>
<comment type="subcellular location">
    <subcellularLocation>
        <location evidence="1">Cell membrane</location>
        <topology evidence="1">Multi-pass membrane protein</topology>
    </subcellularLocation>
</comment>
<dbReference type="PANTHER" id="PTHR35007:SF1">
    <property type="entry name" value="PILUS ASSEMBLY PROTEIN"/>
    <property type="match status" value="1"/>
</dbReference>
<evidence type="ECO:0000313" key="8">
    <source>
        <dbReference type="EMBL" id="RDB68014.1"/>
    </source>
</evidence>
<gene>
    <name evidence="8" type="ORF">C1876_11400</name>
    <name evidence="9" type="ORF">DMP09_14125</name>
</gene>
<dbReference type="OrthoDB" id="3173358at2"/>
<keyword evidence="5 6" id="KW-0472">Membrane</keyword>
<keyword evidence="2" id="KW-1003">Cell membrane</keyword>
<feature type="transmembrane region" description="Helical" evidence="6">
    <location>
        <begin position="95"/>
        <end position="113"/>
    </location>
</feature>
<name>A0A3N0IU02_9ACTN</name>
<evidence type="ECO:0000256" key="4">
    <source>
        <dbReference type="ARBA" id="ARBA00022989"/>
    </source>
</evidence>
<keyword evidence="3 6" id="KW-0812">Transmembrane</keyword>
<keyword evidence="10" id="KW-1185">Reference proteome</keyword>
<dbReference type="InterPro" id="IPR018076">
    <property type="entry name" value="T2SS_GspF_dom"/>
</dbReference>
<reference evidence="11" key="2">
    <citation type="submission" date="2018-05" db="EMBL/GenBank/DDBJ databases">
        <title>Genome Sequencing of selected type strains of the family Eggerthellaceae.</title>
        <authorList>
            <person name="Danylec N."/>
            <person name="Stoll D.A."/>
            <person name="Doetsch A."/>
            <person name="Huch M."/>
        </authorList>
    </citation>
    <scope>NUCLEOTIDE SEQUENCE [LARGE SCALE GENOMIC DNA]</scope>
    <source>
        <strain evidence="11">DSM 16107</strain>
    </source>
</reference>
<dbReference type="Proteomes" id="UP000253817">
    <property type="component" value="Unassembled WGS sequence"/>
</dbReference>
<evidence type="ECO:0000256" key="6">
    <source>
        <dbReference type="SAM" id="Phobius"/>
    </source>
</evidence>
<dbReference type="Pfam" id="PF00482">
    <property type="entry name" value="T2SSF"/>
    <property type="match status" value="1"/>
</dbReference>
<dbReference type="Gene3D" id="1.20.81.30">
    <property type="entry name" value="Type II secretion system (T2SS), domain F"/>
    <property type="match status" value="1"/>
</dbReference>
<evidence type="ECO:0000259" key="7">
    <source>
        <dbReference type="Pfam" id="PF00482"/>
    </source>
</evidence>
<dbReference type="Proteomes" id="UP000270112">
    <property type="component" value="Unassembled WGS sequence"/>
</dbReference>
<feature type="transmembrane region" description="Helical" evidence="6">
    <location>
        <begin position="6"/>
        <end position="26"/>
    </location>
</feature>